<name>A0A645JQ80_9ZZZZ</name>
<comment type="caution">
    <text evidence="1">The sequence shown here is derived from an EMBL/GenBank/DDBJ whole genome shotgun (WGS) entry which is preliminary data.</text>
</comment>
<proteinExistence type="predicted"/>
<evidence type="ECO:0000313" key="1">
    <source>
        <dbReference type="EMBL" id="MPN62414.1"/>
    </source>
</evidence>
<protein>
    <submittedName>
        <fullName evidence="1">Uncharacterized protein</fullName>
    </submittedName>
</protein>
<organism evidence="1">
    <name type="scientific">bioreactor metagenome</name>
    <dbReference type="NCBI Taxonomy" id="1076179"/>
    <lineage>
        <taxon>unclassified sequences</taxon>
        <taxon>metagenomes</taxon>
        <taxon>ecological metagenomes</taxon>
    </lineage>
</organism>
<dbReference type="AlphaFoldDB" id="A0A645JQ80"/>
<accession>A0A645JQ80</accession>
<sequence>MVGDEDRELAEFDADAALDAFAEGDIVNARRLASKAWLAAPCEYTYDAFCRIYANFPLPPEPGFYFKSR</sequence>
<dbReference type="EMBL" id="VSSQ01140381">
    <property type="protein sequence ID" value="MPN62414.1"/>
    <property type="molecule type" value="Genomic_DNA"/>
</dbReference>
<gene>
    <name evidence="1" type="ORF">SDC9_210162</name>
</gene>
<reference evidence="1" key="1">
    <citation type="submission" date="2019-08" db="EMBL/GenBank/DDBJ databases">
        <authorList>
            <person name="Kucharzyk K."/>
            <person name="Murdoch R.W."/>
            <person name="Higgins S."/>
            <person name="Loffler F."/>
        </authorList>
    </citation>
    <scope>NUCLEOTIDE SEQUENCE</scope>
</reference>